<dbReference type="KEGG" id="scm:SCHCO_02698433"/>
<keyword evidence="3 7" id="KW-0812">Transmembrane</keyword>
<evidence type="ECO:0000256" key="1">
    <source>
        <dbReference type="ARBA" id="ARBA00004127"/>
    </source>
</evidence>
<evidence type="ECO:0000256" key="5">
    <source>
        <dbReference type="ARBA" id="ARBA00022989"/>
    </source>
</evidence>
<keyword evidence="6 7" id="KW-0472">Membrane</keyword>
<dbReference type="GO" id="GO:0005789">
    <property type="term" value="C:endoplasmic reticulum membrane"/>
    <property type="evidence" value="ECO:0007669"/>
    <property type="project" value="UniProtKB-SubCell"/>
</dbReference>
<dbReference type="GO" id="GO:0016788">
    <property type="term" value="F:hydrolase activity, acting on ester bonds"/>
    <property type="evidence" value="ECO:0007669"/>
    <property type="project" value="TreeGrafter"/>
</dbReference>
<dbReference type="PANTHER" id="PTHR13148:SF0">
    <property type="entry name" value="POST-GPI ATTACHMENT TO PROTEINS FACTOR 3"/>
    <property type="match status" value="1"/>
</dbReference>
<feature type="transmembrane region" description="Helical" evidence="7">
    <location>
        <begin position="158"/>
        <end position="180"/>
    </location>
</feature>
<dbReference type="EMBL" id="GL377304">
    <property type="protein sequence ID" value="EFI99163.1"/>
    <property type="molecule type" value="Genomic_DNA"/>
</dbReference>
<feature type="transmembrane region" description="Helical" evidence="7">
    <location>
        <begin position="295"/>
        <end position="313"/>
    </location>
</feature>
<dbReference type="GO" id="GO:0030026">
    <property type="term" value="P:intracellular manganese ion homeostasis"/>
    <property type="evidence" value="ECO:0007669"/>
    <property type="project" value="EnsemblFungi"/>
</dbReference>
<dbReference type="PANTHER" id="PTHR13148">
    <property type="entry name" value="PER1-RELATED"/>
    <property type="match status" value="1"/>
</dbReference>
<feature type="transmembrane region" description="Helical" evidence="7">
    <location>
        <begin position="263"/>
        <end position="283"/>
    </location>
</feature>
<evidence type="ECO:0000313" key="8">
    <source>
        <dbReference type="EMBL" id="EFI99163.1"/>
    </source>
</evidence>
<keyword evidence="2 7" id="KW-0337">GPI-anchor biosynthesis</keyword>
<reference evidence="8 9" key="1">
    <citation type="journal article" date="2010" name="Nat. Biotechnol.">
        <title>Genome sequence of the model mushroom Schizophyllum commune.</title>
        <authorList>
            <person name="Ohm R.A."/>
            <person name="de Jong J.F."/>
            <person name="Lugones L.G."/>
            <person name="Aerts A."/>
            <person name="Kothe E."/>
            <person name="Stajich J.E."/>
            <person name="de Vries R.P."/>
            <person name="Record E."/>
            <person name="Levasseur A."/>
            <person name="Baker S.E."/>
            <person name="Bartholomew K.A."/>
            <person name="Coutinho P.M."/>
            <person name="Erdmann S."/>
            <person name="Fowler T.J."/>
            <person name="Gathman A.C."/>
            <person name="Lombard V."/>
            <person name="Henrissat B."/>
            <person name="Knabe N."/>
            <person name="Kuees U."/>
            <person name="Lilly W.W."/>
            <person name="Lindquist E."/>
            <person name="Lucas S."/>
            <person name="Magnuson J.K."/>
            <person name="Piumi F."/>
            <person name="Raudaskoski M."/>
            <person name="Salamov A."/>
            <person name="Schmutz J."/>
            <person name="Schwarze F.W.M.R."/>
            <person name="vanKuyk P.A."/>
            <person name="Horton J.S."/>
            <person name="Grigoriev I.V."/>
            <person name="Woesten H.A.B."/>
        </authorList>
    </citation>
    <scope>NUCLEOTIDE SEQUENCE [LARGE SCALE GENOMIC DNA]</scope>
    <source>
        <strain evidence="9">H4-8 / FGSC 9210</strain>
    </source>
</reference>
<keyword evidence="4 7" id="KW-0732">Signal</keyword>
<dbReference type="OrthoDB" id="419770at2759"/>
<keyword evidence="7" id="KW-0256">Endoplasmic reticulum</keyword>
<dbReference type="AlphaFoldDB" id="D8PXZ3"/>
<dbReference type="GO" id="GO:0006506">
    <property type="term" value="P:GPI anchor biosynthetic process"/>
    <property type="evidence" value="ECO:0007669"/>
    <property type="project" value="UniProtKB-KW"/>
</dbReference>
<dbReference type="STRING" id="578458.D8PXZ3"/>
<evidence type="ECO:0000256" key="3">
    <source>
        <dbReference type="ARBA" id="ARBA00022692"/>
    </source>
</evidence>
<evidence type="ECO:0000256" key="4">
    <source>
        <dbReference type="ARBA" id="ARBA00022729"/>
    </source>
</evidence>
<dbReference type="Proteomes" id="UP000007431">
    <property type="component" value="Unassembled WGS sequence"/>
</dbReference>
<dbReference type="eggNOG" id="KOG2970">
    <property type="taxonomic scope" value="Eukaryota"/>
</dbReference>
<evidence type="ECO:0000256" key="2">
    <source>
        <dbReference type="ARBA" id="ARBA00022502"/>
    </source>
</evidence>
<feature type="chain" id="PRO_5016486929" description="Post-GPI attachment to proteins factor 3" evidence="7">
    <location>
        <begin position="19"/>
        <end position="334"/>
    </location>
</feature>
<name>D8PXZ3_SCHCM</name>
<dbReference type="InterPro" id="IPR007217">
    <property type="entry name" value="Per1-like"/>
</dbReference>
<evidence type="ECO:0000256" key="7">
    <source>
        <dbReference type="RuleBase" id="RU365066"/>
    </source>
</evidence>
<dbReference type="FunCoup" id="D8PXZ3">
    <property type="interactions" value="68"/>
</dbReference>
<gene>
    <name evidence="8" type="ORF">SCHCODRAFT_53159</name>
</gene>
<keyword evidence="9" id="KW-1185">Reference proteome</keyword>
<comment type="subcellular location">
    <subcellularLocation>
        <location evidence="1">Endomembrane system</location>
        <topology evidence="1">Multi-pass membrane protein</topology>
    </subcellularLocation>
    <subcellularLocation>
        <location evidence="7">Endoplasmic reticulum membrane</location>
        <topology evidence="7">Multi-pass membrane protein</topology>
    </subcellularLocation>
</comment>
<proteinExistence type="inferred from homology"/>
<comment type="function">
    <text evidence="7">Involved in the lipid remodeling steps of GPI-anchor maturation.</text>
</comment>
<accession>D8PXZ3</accession>
<feature type="transmembrane region" description="Helical" evidence="7">
    <location>
        <begin position="192"/>
        <end position="213"/>
    </location>
</feature>
<dbReference type="GeneID" id="9586011"/>
<comment type="similarity">
    <text evidence="7">Belongs to the PGAP3 family.</text>
</comment>
<dbReference type="OMA" id="DFMIEDC"/>
<feature type="signal peptide" evidence="7">
    <location>
        <begin position="1"/>
        <end position="18"/>
    </location>
</feature>
<evidence type="ECO:0000256" key="6">
    <source>
        <dbReference type="ARBA" id="ARBA00023136"/>
    </source>
</evidence>
<protein>
    <recommendedName>
        <fullName evidence="7">Post-GPI attachment to proteins factor 3</fullName>
    </recommendedName>
</protein>
<sequence length="334" mass="38500">MRISLISVVAAIIAGVAASSGDRAKPFKECVERCTTTCSEPLPLDLRLTGWTCLDDCKYTCMHQITANVMGRGERPRQYFGKWPFWRFLGMQEPASVLFSLLNLWAHVRGSRALQRRVPRGHPMKPYYTAWSWISANTWIWSAAFHTRDFPLTEKLDYFSAALTILSALQYTVIRLFHLYPQHPPDPKRATIRNVWTAACALVYIAHVTYLSILPRFDYAYNIIFNTIIGMTHNLLWLLFALPARWSLFRRYPHRPKAYRPAFVSKVALFVALTTAATALELLDFPPWGLIIDAHSLWHLATAPIAIVWYRFLIEDASDESWREVRMRSSSMKT</sequence>
<evidence type="ECO:0000313" key="9">
    <source>
        <dbReference type="Proteomes" id="UP000007431"/>
    </source>
</evidence>
<dbReference type="InParanoid" id="D8PXZ3"/>
<dbReference type="VEuPathDB" id="FungiDB:SCHCODRAFT_02698433"/>
<comment type="caution">
    <text evidence="7">Lacks conserved residue(s) required for the propagation of feature annotation.</text>
</comment>
<feature type="transmembrane region" description="Helical" evidence="7">
    <location>
        <begin position="219"/>
        <end position="242"/>
    </location>
</feature>
<dbReference type="HOGENOM" id="CLU_032917_1_1_1"/>
<dbReference type="Pfam" id="PF04080">
    <property type="entry name" value="Per1"/>
    <property type="match status" value="1"/>
</dbReference>
<keyword evidence="5 7" id="KW-1133">Transmembrane helix</keyword>
<organism evidence="9">
    <name type="scientific">Schizophyllum commune (strain H4-8 / FGSC 9210)</name>
    <name type="common">Split gill fungus</name>
    <dbReference type="NCBI Taxonomy" id="578458"/>
    <lineage>
        <taxon>Eukaryota</taxon>
        <taxon>Fungi</taxon>
        <taxon>Dikarya</taxon>
        <taxon>Basidiomycota</taxon>
        <taxon>Agaricomycotina</taxon>
        <taxon>Agaricomycetes</taxon>
        <taxon>Agaricomycetidae</taxon>
        <taxon>Agaricales</taxon>
        <taxon>Schizophyllaceae</taxon>
        <taxon>Schizophyllum</taxon>
    </lineage>
</organism>
<dbReference type="GO" id="GO:0000329">
    <property type="term" value="C:fungal-type vacuole membrane"/>
    <property type="evidence" value="ECO:0007669"/>
    <property type="project" value="EnsemblFungi"/>
</dbReference>
<dbReference type="RefSeq" id="XP_003034066.1">
    <property type="nucleotide sequence ID" value="XM_003034020.1"/>
</dbReference>